<reference evidence="1 2" key="1">
    <citation type="submission" date="2019-02" db="EMBL/GenBank/DDBJ databases">
        <authorList>
            <person name="Lehtovirta-Morley E L."/>
        </authorList>
    </citation>
    <scope>NUCLEOTIDE SEQUENCE [LARGE SCALE GENOMIC DNA]</scope>
    <source>
        <strain evidence="1">NFRAN1</strain>
    </source>
</reference>
<sequence>MDEIRCENAYTCYYYFRFIVKMSGSISESIEILYHKLILLPAGSLTSKF</sequence>
<proteinExistence type="predicted"/>
<organism evidence="1 2">
    <name type="scientific">Candidatus Nitrosocosmicus franklandianus</name>
    <dbReference type="NCBI Taxonomy" id="1798806"/>
    <lineage>
        <taxon>Archaea</taxon>
        <taxon>Nitrososphaerota</taxon>
        <taxon>Nitrososphaeria</taxon>
        <taxon>Nitrososphaerales</taxon>
        <taxon>Nitrososphaeraceae</taxon>
        <taxon>Candidatus Nitrosocosmicus</taxon>
    </lineage>
</organism>
<protein>
    <submittedName>
        <fullName evidence="1">Uncharacterized protein</fullName>
    </submittedName>
</protein>
<name>A0A484IA02_9ARCH</name>
<evidence type="ECO:0000313" key="1">
    <source>
        <dbReference type="EMBL" id="VFJ13948.1"/>
    </source>
</evidence>
<evidence type="ECO:0000313" key="2">
    <source>
        <dbReference type="Proteomes" id="UP000294299"/>
    </source>
</evidence>
<keyword evidence="2" id="KW-1185">Reference proteome</keyword>
<gene>
    <name evidence="1" type="ORF">NFRAN_1626</name>
</gene>
<dbReference type="KEGG" id="nfn:NFRAN_1626"/>
<accession>A0A484IA02</accession>
<dbReference type="AlphaFoldDB" id="A0A484IA02"/>
<dbReference type="Proteomes" id="UP000294299">
    <property type="component" value="Chromosome NFRAN"/>
</dbReference>
<dbReference type="EMBL" id="LR216287">
    <property type="protein sequence ID" value="VFJ13948.1"/>
    <property type="molecule type" value="Genomic_DNA"/>
</dbReference>